<comment type="caution">
    <text evidence="2">The sequence shown here is derived from an EMBL/GenBank/DDBJ whole genome shotgun (WGS) entry which is preliminary data.</text>
</comment>
<protein>
    <submittedName>
        <fullName evidence="2">Uncharacterized protein</fullName>
    </submittedName>
</protein>
<reference evidence="2 3" key="1">
    <citation type="submission" date="2017-08" db="EMBL/GenBank/DDBJ databases">
        <title>Infants hospitalized years apart are colonized by the same room-sourced microbial strains.</title>
        <authorList>
            <person name="Brooks B."/>
            <person name="Olm M.R."/>
            <person name="Firek B.A."/>
            <person name="Baker R."/>
            <person name="Thomas B.C."/>
            <person name="Morowitz M.J."/>
            <person name="Banfield J.F."/>
        </authorList>
    </citation>
    <scope>NUCLEOTIDE SEQUENCE [LARGE SCALE GENOMIC DNA]</scope>
    <source>
        <strain evidence="2">S2_005_002_R2_29</strain>
    </source>
</reference>
<sequence>MMRSKYFKNFSLFAMIAMAVLPLSHARAADDLGTPSYAGPSAGFDRGMDRYRDTRATQQRNEILQQRSTLQRDLNNTGVDRNLEQRSMKIQNDIQYQRERAIQAQQDFIYRQNRNKARVND</sequence>
<dbReference type="Proteomes" id="UP000249417">
    <property type="component" value="Unassembled WGS sequence"/>
</dbReference>
<evidence type="ECO:0000313" key="2">
    <source>
        <dbReference type="EMBL" id="PZQ47079.1"/>
    </source>
</evidence>
<dbReference type="AlphaFoldDB" id="A0A2W5N3Y1"/>
<feature type="signal peptide" evidence="1">
    <location>
        <begin position="1"/>
        <end position="28"/>
    </location>
</feature>
<feature type="chain" id="PRO_5016100113" evidence="1">
    <location>
        <begin position="29"/>
        <end position="121"/>
    </location>
</feature>
<dbReference type="EMBL" id="QFQB01000017">
    <property type="protein sequence ID" value="PZQ47079.1"/>
    <property type="molecule type" value="Genomic_DNA"/>
</dbReference>
<name>A0A2W5N3Y1_9BACT</name>
<evidence type="ECO:0000313" key="3">
    <source>
        <dbReference type="Proteomes" id="UP000249417"/>
    </source>
</evidence>
<keyword evidence="1" id="KW-0732">Signal</keyword>
<organism evidence="2 3">
    <name type="scientific">Micavibrio aeruginosavorus</name>
    <dbReference type="NCBI Taxonomy" id="349221"/>
    <lineage>
        <taxon>Bacteria</taxon>
        <taxon>Pseudomonadati</taxon>
        <taxon>Bdellovibrionota</taxon>
        <taxon>Bdellovibrionia</taxon>
        <taxon>Bdellovibrionales</taxon>
        <taxon>Pseudobdellovibrionaceae</taxon>
        <taxon>Micavibrio</taxon>
    </lineage>
</organism>
<evidence type="ECO:0000256" key="1">
    <source>
        <dbReference type="SAM" id="SignalP"/>
    </source>
</evidence>
<proteinExistence type="predicted"/>
<gene>
    <name evidence="2" type="ORF">DI551_03925</name>
</gene>
<accession>A0A2W5N3Y1</accession>